<evidence type="ECO:0000259" key="11">
    <source>
        <dbReference type="Pfam" id="PF00593"/>
    </source>
</evidence>
<feature type="domain" description="TonB-dependent receptor plug" evidence="12">
    <location>
        <begin position="148"/>
        <end position="223"/>
    </location>
</feature>
<evidence type="ECO:0000313" key="13">
    <source>
        <dbReference type="EMBL" id="SIR47988.1"/>
    </source>
</evidence>
<evidence type="ECO:0000259" key="12">
    <source>
        <dbReference type="Pfam" id="PF07715"/>
    </source>
</evidence>
<dbReference type="STRING" id="1077936.SAMN05421545_3828"/>
<reference evidence="14" key="1">
    <citation type="submission" date="2017-01" db="EMBL/GenBank/DDBJ databases">
        <authorList>
            <person name="Varghese N."/>
            <person name="Submissions S."/>
        </authorList>
    </citation>
    <scope>NUCLEOTIDE SEQUENCE [LARGE SCALE GENOMIC DNA]</scope>
    <source>
        <strain evidence="14">DM9</strain>
    </source>
</reference>
<dbReference type="OrthoDB" id="9758870at2"/>
<accession>A0A1N7B9L0</accession>
<dbReference type="RefSeq" id="WP_076423263.1">
    <property type="nucleotide sequence ID" value="NZ_FTNM01000007.1"/>
</dbReference>
<keyword evidence="4" id="KW-0812">Transmembrane</keyword>
<keyword evidence="9" id="KW-0998">Cell outer membrane</keyword>
<dbReference type="PANTHER" id="PTHR30069">
    <property type="entry name" value="TONB-DEPENDENT OUTER MEMBRANE RECEPTOR"/>
    <property type="match status" value="1"/>
</dbReference>
<comment type="subcellular location">
    <subcellularLocation>
        <location evidence="1">Cell outer membrane</location>
        <topology evidence="1">Multi-pass membrane protein</topology>
    </subcellularLocation>
</comment>
<evidence type="ECO:0000256" key="6">
    <source>
        <dbReference type="ARBA" id="ARBA00023077"/>
    </source>
</evidence>
<evidence type="ECO:0000256" key="8">
    <source>
        <dbReference type="ARBA" id="ARBA00023170"/>
    </source>
</evidence>
<evidence type="ECO:0000256" key="5">
    <source>
        <dbReference type="ARBA" id="ARBA00022729"/>
    </source>
</evidence>
<evidence type="ECO:0000256" key="3">
    <source>
        <dbReference type="ARBA" id="ARBA00022452"/>
    </source>
</evidence>
<keyword evidence="7 10" id="KW-0472">Membrane</keyword>
<dbReference type="InterPro" id="IPR037066">
    <property type="entry name" value="Plug_dom_sf"/>
</dbReference>
<feature type="domain" description="TonB-dependent receptor-like beta-barrel" evidence="11">
    <location>
        <begin position="299"/>
        <end position="745"/>
    </location>
</feature>
<evidence type="ECO:0000313" key="14">
    <source>
        <dbReference type="Proteomes" id="UP000185924"/>
    </source>
</evidence>
<evidence type="ECO:0000256" key="2">
    <source>
        <dbReference type="ARBA" id="ARBA00022448"/>
    </source>
</evidence>
<sequence length="785" mass="88440">MHRFAISLTLLLIICLLCSGSAIGQERHYELSGTVTSQSGETLPGAYILINPGNRTISADDRGRFSVSLPAGEYTLQYQYLGMEQGVQQVDLRRNMNLRLQMKVKATGLRQVEIIARPSTDVNSTNMGSTYMDVKLLTKMPALLGEVDVIRSVSSLPGVVNAGEGTGGFYVRGGSADQNLVLLDDVPVFNSAHLFGFFSVYNPDILKSYTLHRSGISAKYGGRISSILDVKLEEGNTERMRFKAGISPVSAKFSMEGPVTQKLSIVIAGRAAYPTYLLKMFNSDNIKNSSADFYDVNVKAKYRVNENNSLTLSTYYSADNFKFPYDTTYNWTNALGSLKWDHQFNSNLSSTVTLAKSVYDNNVEGIAIGEEFNLNSGIDFEQAKVDFWYTGVNNNTMEFGGGVSNYTIEPGKLEPYGTSSLNPRILQRDNGVEYHAYVNDEIRLSPKLSVSLGVRYSNFSKIGPTDVYLYENGRPRSETSITDTLVYEDGKKVQTYQGFEPRAAIKYSLNEHSSIKASYSRSRQYIQLVSNTAAITPVDVWKLSNRYLRPQVADQWSVGYFRVEQDNSYEFSWEVYYKLLHNQLDYKDGAVLVLNPALEADLLHGDGVAYGSEWMVKKNKGRLNGWLSLTYSRALRKIAGDTPQETINNGDWYPADYDRPLNLNLFANYQLWPKWTFSSNFTYTSGRPMASSDSWYRYYGHIFANYTGRNQARMPDYHRLDVALNYDFNQGKKVEYTGSISVYNLYSRRNAYSAFFRHYYGSPVQGYKLAVIGVPIPSVNLNVKF</sequence>
<gene>
    <name evidence="13" type="ORF">SAMN05421545_3828</name>
</gene>
<evidence type="ECO:0000256" key="4">
    <source>
        <dbReference type="ARBA" id="ARBA00022692"/>
    </source>
</evidence>
<proteinExistence type="inferred from homology"/>
<evidence type="ECO:0000256" key="10">
    <source>
        <dbReference type="RuleBase" id="RU003357"/>
    </source>
</evidence>
<dbReference type="InterPro" id="IPR036942">
    <property type="entry name" value="Beta-barrel_TonB_sf"/>
</dbReference>
<dbReference type="Gene3D" id="2.60.40.1120">
    <property type="entry name" value="Carboxypeptidase-like, regulatory domain"/>
    <property type="match status" value="1"/>
</dbReference>
<dbReference type="GO" id="GO:0015344">
    <property type="term" value="F:siderophore uptake transmembrane transporter activity"/>
    <property type="evidence" value="ECO:0007669"/>
    <property type="project" value="TreeGrafter"/>
</dbReference>
<dbReference type="Pfam" id="PF13715">
    <property type="entry name" value="CarbopepD_reg_2"/>
    <property type="match status" value="1"/>
</dbReference>
<dbReference type="Gene3D" id="2.40.170.20">
    <property type="entry name" value="TonB-dependent receptor, beta-barrel domain"/>
    <property type="match status" value="1"/>
</dbReference>
<dbReference type="Proteomes" id="UP000185924">
    <property type="component" value="Unassembled WGS sequence"/>
</dbReference>
<keyword evidence="3" id="KW-1134">Transmembrane beta strand</keyword>
<protein>
    <submittedName>
        <fullName evidence="13">Outer membrane receptor proteins, mostly Fe transport</fullName>
    </submittedName>
</protein>
<dbReference type="EMBL" id="FTNM01000007">
    <property type="protein sequence ID" value="SIR47988.1"/>
    <property type="molecule type" value="Genomic_DNA"/>
</dbReference>
<evidence type="ECO:0000256" key="7">
    <source>
        <dbReference type="ARBA" id="ARBA00023136"/>
    </source>
</evidence>
<keyword evidence="5" id="KW-0732">Signal</keyword>
<dbReference type="InterPro" id="IPR012910">
    <property type="entry name" value="Plug_dom"/>
</dbReference>
<dbReference type="InterPro" id="IPR008969">
    <property type="entry name" value="CarboxyPept-like_regulatory"/>
</dbReference>
<dbReference type="AlphaFoldDB" id="A0A1N7B9L0"/>
<keyword evidence="8 13" id="KW-0675">Receptor</keyword>
<dbReference type="InterPro" id="IPR000531">
    <property type="entry name" value="Beta-barrel_TonB"/>
</dbReference>
<dbReference type="Gene3D" id="2.170.130.10">
    <property type="entry name" value="TonB-dependent receptor, plug domain"/>
    <property type="match status" value="1"/>
</dbReference>
<dbReference type="Pfam" id="PF00593">
    <property type="entry name" value="TonB_dep_Rec_b-barrel"/>
    <property type="match status" value="1"/>
</dbReference>
<dbReference type="SUPFAM" id="SSF56935">
    <property type="entry name" value="Porins"/>
    <property type="match status" value="1"/>
</dbReference>
<organism evidence="13 14">
    <name type="scientific">Pontibacter lucknowensis</name>
    <dbReference type="NCBI Taxonomy" id="1077936"/>
    <lineage>
        <taxon>Bacteria</taxon>
        <taxon>Pseudomonadati</taxon>
        <taxon>Bacteroidota</taxon>
        <taxon>Cytophagia</taxon>
        <taxon>Cytophagales</taxon>
        <taxon>Hymenobacteraceae</taxon>
        <taxon>Pontibacter</taxon>
    </lineage>
</organism>
<dbReference type="InterPro" id="IPR039426">
    <property type="entry name" value="TonB-dep_rcpt-like"/>
</dbReference>
<keyword evidence="6 10" id="KW-0798">TonB box</keyword>
<dbReference type="PANTHER" id="PTHR30069:SF29">
    <property type="entry name" value="HEMOGLOBIN AND HEMOGLOBIN-HAPTOGLOBIN-BINDING PROTEIN 1-RELATED"/>
    <property type="match status" value="1"/>
</dbReference>
<dbReference type="SUPFAM" id="SSF49464">
    <property type="entry name" value="Carboxypeptidase regulatory domain-like"/>
    <property type="match status" value="1"/>
</dbReference>
<keyword evidence="14" id="KW-1185">Reference proteome</keyword>
<evidence type="ECO:0000256" key="9">
    <source>
        <dbReference type="ARBA" id="ARBA00023237"/>
    </source>
</evidence>
<name>A0A1N7B9L0_9BACT</name>
<dbReference type="GO" id="GO:0044718">
    <property type="term" value="P:siderophore transmembrane transport"/>
    <property type="evidence" value="ECO:0007669"/>
    <property type="project" value="TreeGrafter"/>
</dbReference>
<dbReference type="GO" id="GO:0009279">
    <property type="term" value="C:cell outer membrane"/>
    <property type="evidence" value="ECO:0007669"/>
    <property type="project" value="UniProtKB-SubCell"/>
</dbReference>
<comment type="similarity">
    <text evidence="10">Belongs to the TonB-dependent receptor family.</text>
</comment>
<dbReference type="Pfam" id="PF07715">
    <property type="entry name" value="Plug"/>
    <property type="match status" value="1"/>
</dbReference>
<keyword evidence="2" id="KW-0813">Transport</keyword>
<evidence type="ECO:0000256" key="1">
    <source>
        <dbReference type="ARBA" id="ARBA00004571"/>
    </source>
</evidence>